<dbReference type="EC" id="3.5.2.9" evidence="1"/>
<dbReference type="Proteomes" id="UP001139347">
    <property type="component" value="Unassembled WGS sequence"/>
</dbReference>
<dbReference type="NCBIfam" id="NF003816">
    <property type="entry name" value="PRK05406.1-5"/>
    <property type="match status" value="1"/>
</dbReference>
<comment type="function">
    <text evidence="1">Catalyzes the cleavage of 5-oxoproline to form L-glutamate coupled to the hydrolysis of ATP to ADP and inorganic phosphate.</text>
</comment>
<keyword evidence="1" id="KW-0378">Hydrolase</keyword>
<dbReference type="InterPro" id="IPR011330">
    <property type="entry name" value="Glyco_hydro/deAcase_b/a-brl"/>
</dbReference>
<dbReference type="SUPFAM" id="SSF88713">
    <property type="entry name" value="Glycoside hydrolase/deacetylase"/>
    <property type="match status" value="1"/>
</dbReference>
<evidence type="ECO:0000313" key="2">
    <source>
        <dbReference type="EMBL" id="MCJ8014923.1"/>
    </source>
</evidence>
<organism evidence="2 3">
    <name type="scientific">Paenibacillus mangrovi</name>
    <dbReference type="NCBI Taxonomy" id="2931978"/>
    <lineage>
        <taxon>Bacteria</taxon>
        <taxon>Bacillati</taxon>
        <taxon>Bacillota</taxon>
        <taxon>Bacilli</taxon>
        <taxon>Bacillales</taxon>
        <taxon>Paenibacillaceae</taxon>
        <taxon>Paenibacillus</taxon>
    </lineage>
</organism>
<keyword evidence="3" id="KW-1185">Reference proteome</keyword>
<dbReference type="GO" id="GO:0005975">
    <property type="term" value="P:carbohydrate metabolic process"/>
    <property type="evidence" value="ECO:0007669"/>
    <property type="project" value="InterPro"/>
</dbReference>
<protein>
    <recommendedName>
        <fullName evidence="1">5-oxoprolinase subunit A</fullName>
        <shortName evidence="1">5-OPase subunit A</shortName>
        <ecNumber evidence="1">3.5.2.9</ecNumber>
    </recommendedName>
    <alternativeName>
        <fullName evidence="1">5-oxoprolinase (ATP-hydrolyzing) subunit A</fullName>
    </alternativeName>
</protein>
<dbReference type="GO" id="GO:0017168">
    <property type="term" value="F:5-oxoprolinase (ATP-hydrolyzing) activity"/>
    <property type="evidence" value="ECO:0007669"/>
    <property type="project" value="UniProtKB-UniRule"/>
</dbReference>
<evidence type="ECO:0000256" key="1">
    <source>
        <dbReference type="HAMAP-Rule" id="MF_00691"/>
    </source>
</evidence>
<accession>A0A9X1WWN9</accession>
<comment type="catalytic activity">
    <reaction evidence="1">
        <text>5-oxo-L-proline + ATP + 2 H2O = L-glutamate + ADP + phosphate + H(+)</text>
        <dbReference type="Rhea" id="RHEA:10348"/>
        <dbReference type="ChEBI" id="CHEBI:15377"/>
        <dbReference type="ChEBI" id="CHEBI:15378"/>
        <dbReference type="ChEBI" id="CHEBI:29985"/>
        <dbReference type="ChEBI" id="CHEBI:30616"/>
        <dbReference type="ChEBI" id="CHEBI:43474"/>
        <dbReference type="ChEBI" id="CHEBI:58402"/>
        <dbReference type="ChEBI" id="CHEBI:456216"/>
        <dbReference type="EC" id="3.5.2.9"/>
    </reaction>
</comment>
<dbReference type="GO" id="GO:0005524">
    <property type="term" value="F:ATP binding"/>
    <property type="evidence" value="ECO:0007669"/>
    <property type="project" value="UniProtKB-UniRule"/>
</dbReference>
<dbReference type="Pfam" id="PF03746">
    <property type="entry name" value="LamB_YcsF"/>
    <property type="match status" value="1"/>
</dbReference>
<sequence>MLRIDLNCDMGESFGRYVLGADKDMMDEITSANIACGFHAGDPSVMRKTVRLAISKGVAIGAHPGLPDLAGFGRRRMEVSPEEVFDMVTYQIGALQAFVKQEGGVLSHVKAHGALYNMAAVEKPLADALAEAVYSVDPSLILFGLAGSEMIRAGRSKGLQTASEVFADRTYQEDGTLTPRSMPDALIKEPDLAVKQVLQMVKEGTVTAFGGKKIEIEADTVCIHGDGEHALSFAKMLRSALYQEQVSVRAFQPY</sequence>
<dbReference type="HAMAP" id="MF_00691">
    <property type="entry name" value="PxpA"/>
    <property type="match status" value="1"/>
</dbReference>
<dbReference type="RefSeq" id="WP_244730468.1">
    <property type="nucleotide sequence ID" value="NZ_JALIRP010000016.1"/>
</dbReference>
<dbReference type="NCBIfam" id="NF003814">
    <property type="entry name" value="PRK05406.1-3"/>
    <property type="match status" value="1"/>
</dbReference>
<comment type="caution">
    <text evidence="2">The sequence shown here is derived from an EMBL/GenBank/DDBJ whole genome shotgun (WGS) entry which is preliminary data.</text>
</comment>
<dbReference type="Gene3D" id="3.20.20.370">
    <property type="entry name" value="Glycoside hydrolase/deacetylase"/>
    <property type="match status" value="1"/>
</dbReference>
<proteinExistence type="inferred from homology"/>
<dbReference type="CDD" id="cd10787">
    <property type="entry name" value="LamB_YcsF_like"/>
    <property type="match status" value="1"/>
</dbReference>
<dbReference type="InterPro" id="IPR005501">
    <property type="entry name" value="LamB/YcsF/PxpA-like"/>
</dbReference>
<dbReference type="EMBL" id="JALIRP010000016">
    <property type="protein sequence ID" value="MCJ8014923.1"/>
    <property type="molecule type" value="Genomic_DNA"/>
</dbReference>
<reference evidence="2" key="1">
    <citation type="submission" date="2022-04" db="EMBL/GenBank/DDBJ databases">
        <title>Paenibacillus mangrovi sp. nov., a novel endophytic bacterium isolated from bark of Kandelia candel.</title>
        <authorList>
            <person name="Tuo L."/>
        </authorList>
    </citation>
    <scope>NUCLEOTIDE SEQUENCE</scope>
    <source>
        <strain evidence="2">KQZ6P-2</strain>
    </source>
</reference>
<keyword evidence="1" id="KW-0547">Nucleotide-binding</keyword>
<gene>
    <name evidence="1" type="primary">pxpA</name>
    <name evidence="2" type="ORF">MUG84_24875</name>
</gene>
<evidence type="ECO:0000313" key="3">
    <source>
        <dbReference type="Proteomes" id="UP001139347"/>
    </source>
</evidence>
<dbReference type="PANTHER" id="PTHR30292:SF0">
    <property type="entry name" value="5-OXOPROLINASE SUBUNIT A"/>
    <property type="match status" value="1"/>
</dbReference>
<keyword evidence="1" id="KW-0067">ATP-binding</keyword>
<name>A0A9X1WWN9_9BACL</name>
<dbReference type="PANTHER" id="PTHR30292">
    <property type="entry name" value="UNCHARACTERIZED PROTEIN YBGL-RELATED"/>
    <property type="match status" value="1"/>
</dbReference>
<dbReference type="AlphaFoldDB" id="A0A9X1WWN9"/>
<comment type="subunit">
    <text evidence="1">Forms a complex composed of PxpA, PxpB and PxpC.</text>
</comment>
<comment type="similarity">
    <text evidence="1">Belongs to the LamB/PxpA family.</text>
</comment>